<evidence type="ECO:0000313" key="6">
    <source>
        <dbReference type="EMBL" id="SBV35295.1"/>
    </source>
</evidence>
<dbReference type="FunFam" id="3.30.70.270:FF:000001">
    <property type="entry name" value="Diguanylate cyclase domain protein"/>
    <property type="match status" value="1"/>
</dbReference>
<dbReference type="AlphaFoldDB" id="A0A1Y5Q3C3"/>
<reference evidence="6" key="1">
    <citation type="submission" date="2016-03" db="EMBL/GenBank/DDBJ databases">
        <authorList>
            <person name="Ploux O."/>
        </authorList>
    </citation>
    <scope>NUCLEOTIDE SEQUENCE</scope>
    <source>
        <strain evidence="6">UC10</strain>
    </source>
</reference>
<name>A0A1Y5Q3C3_9GAMM</name>
<dbReference type="SUPFAM" id="SSF109604">
    <property type="entry name" value="HD-domain/PDEase-like"/>
    <property type="match status" value="1"/>
</dbReference>
<dbReference type="SUPFAM" id="SSF55073">
    <property type="entry name" value="Nucleotide cyclase"/>
    <property type="match status" value="1"/>
</dbReference>
<evidence type="ECO:0000259" key="5">
    <source>
        <dbReference type="PROSITE" id="PS51833"/>
    </source>
</evidence>
<evidence type="ECO:0000256" key="3">
    <source>
        <dbReference type="ARBA" id="ARBA00034247"/>
    </source>
</evidence>
<dbReference type="Pfam" id="PF08668">
    <property type="entry name" value="HDOD"/>
    <property type="match status" value="1"/>
</dbReference>
<dbReference type="EMBL" id="FLTS01000001">
    <property type="protein sequence ID" value="SBV35295.1"/>
    <property type="molecule type" value="Genomic_DNA"/>
</dbReference>
<dbReference type="CDD" id="cd01949">
    <property type="entry name" value="GGDEF"/>
    <property type="match status" value="1"/>
</dbReference>
<evidence type="ECO:0000256" key="1">
    <source>
        <dbReference type="ARBA" id="ARBA00001946"/>
    </source>
</evidence>
<accession>A0A1Y5Q3C3</accession>
<protein>
    <recommendedName>
        <fullName evidence="2">diguanylate cyclase</fullName>
        <ecNumber evidence="2">2.7.7.65</ecNumber>
    </recommendedName>
</protein>
<feature type="domain" description="HDOD" evidence="5">
    <location>
        <begin position="15"/>
        <end position="209"/>
    </location>
</feature>
<dbReference type="EC" id="2.7.7.65" evidence="2"/>
<dbReference type="InterPro" id="IPR000160">
    <property type="entry name" value="GGDEF_dom"/>
</dbReference>
<dbReference type="PROSITE" id="PS51833">
    <property type="entry name" value="HDOD"/>
    <property type="match status" value="1"/>
</dbReference>
<dbReference type="Gene3D" id="3.30.70.270">
    <property type="match status" value="1"/>
</dbReference>
<dbReference type="PANTHER" id="PTHR45138:SF9">
    <property type="entry name" value="DIGUANYLATE CYCLASE DGCM-RELATED"/>
    <property type="match status" value="1"/>
</dbReference>
<dbReference type="Pfam" id="PF00990">
    <property type="entry name" value="GGDEF"/>
    <property type="match status" value="1"/>
</dbReference>
<sequence length="503" mass="55361">MSPELNTALSLCRNLPSPAGIAVRIIELAQDPETDIATAADVISMDMALSARMMRIANSPLYASRRRIENLGQALTMLGLHATLQLALGFSLANMLDGDGQDRKQLERLWRRGALCALAARYLGLGCGVRRIEELMLAGLLQDIGILALLQARPDAYPALLDAAADNDDLLARERALLECSHADVGAHLCEQWHLPRYLANAIGVSEPPGEPTDLFQRCVALSGCVAEIWLAEAEDADTARNNALQQIHRELGMDSQGFELMLQRIDQALPDLCALLDVAVPNSARVRQLLDHANELKELRNLRELQDMATARQRAEAFEFQARQLSEQAHLDGLTGVLNRRQLETVLQQEFSRTLQRDRPLSLAFIDLDDFKKINDTHGHLIGDQVLKSFAAHLQEQLRGTDTVARFGGEEFVVLFPDTDELEALTVVRRALHTIGNTPMAHVHGDALHVTFSAGVATHGGYERFANVQDLLKAADDVLYRSKSLGRNRVNARAPEPLSASA</sequence>
<dbReference type="NCBIfam" id="TIGR00254">
    <property type="entry name" value="GGDEF"/>
    <property type="match status" value="1"/>
</dbReference>
<dbReference type="InterPro" id="IPR043128">
    <property type="entry name" value="Rev_trsase/Diguanyl_cyclase"/>
</dbReference>
<comment type="catalytic activity">
    <reaction evidence="3">
        <text>2 GTP = 3',3'-c-di-GMP + 2 diphosphate</text>
        <dbReference type="Rhea" id="RHEA:24898"/>
        <dbReference type="ChEBI" id="CHEBI:33019"/>
        <dbReference type="ChEBI" id="CHEBI:37565"/>
        <dbReference type="ChEBI" id="CHEBI:58805"/>
        <dbReference type="EC" id="2.7.7.65"/>
    </reaction>
</comment>
<feature type="domain" description="GGDEF" evidence="4">
    <location>
        <begin position="360"/>
        <end position="496"/>
    </location>
</feature>
<dbReference type="InterPro" id="IPR029787">
    <property type="entry name" value="Nucleotide_cyclase"/>
</dbReference>
<comment type="cofactor">
    <cofactor evidence="1">
        <name>Mg(2+)</name>
        <dbReference type="ChEBI" id="CHEBI:18420"/>
    </cofactor>
</comment>
<dbReference type="SMART" id="SM00267">
    <property type="entry name" value="GGDEF"/>
    <property type="match status" value="1"/>
</dbReference>
<gene>
    <name evidence="6" type="ORF">STPYR_10225</name>
</gene>
<dbReference type="InterPro" id="IPR013976">
    <property type="entry name" value="HDOD"/>
</dbReference>
<evidence type="ECO:0000256" key="2">
    <source>
        <dbReference type="ARBA" id="ARBA00012528"/>
    </source>
</evidence>
<evidence type="ECO:0000259" key="4">
    <source>
        <dbReference type="PROSITE" id="PS50887"/>
    </source>
</evidence>
<dbReference type="GO" id="GO:0052621">
    <property type="term" value="F:diguanylate cyclase activity"/>
    <property type="evidence" value="ECO:0007669"/>
    <property type="project" value="UniProtKB-EC"/>
</dbReference>
<dbReference type="PROSITE" id="PS50887">
    <property type="entry name" value="GGDEF"/>
    <property type="match status" value="1"/>
</dbReference>
<organism evidence="6">
    <name type="scientific">uncultured Stenotrophomonas sp</name>
    <dbReference type="NCBI Taxonomy" id="165438"/>
    <lineage>
        <taxon>Bacteria</taxon>
        <taxon>Pseudomonadati</taxon>
        <taxon>Pseudomonadota</taxon>
        <taxon>Gammaproteobacteria</taxon>
        <taxon>Lysobacterales</taxon>
        <taxon>Lysobacteraceae</taxon>
        <taxon>Stenotrophomonas</taxon>
        <taxon>environmental samples</taxon>
    </lineage>
</organism>
<dbReference type="Gene3D" id="1.10.3210.10">
    <property type="entry name" value="Hypothetical protein af1432"/>
    <property type="match status" value="1"/>
</dbReference>
<dbReference type="InterPro" id="IPR050469">
    <property type="entry name" value="Diguanylate_Cyclase"/>
</dbReference>
<proteinExistence type="predicted"/>
<dbReference type="PANTHER" id="PTHR45138">
    <property type="entry name" value="REGULATORY COMPONENTS OF SENSORY TRANSDUCTION SYSTEM"/>
    <property type="match status" value="1"/>
</dbReference>